<dbReference type="GO" id="GO:0032259">
    <property type="term" value="P:methylation"/>
    <property type="evidence" value="ECO:0007669"/>
    <property type="project" value="UniProtKB-KW"/>
</dbReference>
<dbReference type="Proteomes" id="UP000800036">
    <property type="component" value="Unassembled WGS sequence"/>
</dbReference>
<dbReference type="EMBL" id="ML976696">
    <property type="protein sequence ID" value="KAF1971071.1"/>
    <property type="molecule type" value="Genomic_DNA"/>
</dbReference>
<dbReference type="InterPro" id="IPR029063">
    <property type="entry name" value="SAM-dependent_MTases_sf"/>
</dbReference>
<dbReference type="SUPFAM" id="SSF53335">
    <property type="entry name" value="S-adenosyl-L-methionine-dependent methyltransferases"/>
    <property type="match status" value="1"/>
</dbReference>
<dbReference type="AlphaFoldDB" id="A0A6A5V1E9"/>
<feature type="domain" description="Methyltransferase" evidence="1">
    <location>
        <begin position="39"/>
        <end position="134"/>
    </location>
</feature>
<name>A0A6A5V1E9_9PLEO</name>
<dbReference type="GO" id="GO:0008168">
    <property type="term" value="F:methyltransferase activity"/>
    <property type="evidence" value="ECO:0007669"/>
    <property type="project" value="UniProtKB-KW"/>
</dbReference>
<protein>
    <submittedName>
        <fullName evidence="2">S-adenosyl-L-methionine-dependent methyltransferase</fullName>
    </submittedName>
</protein>
<dbReference type="Gene3D" id="3.40.50.150">
    <property type="entry name" value="Vaccinia Virus protein VP39"/>
    <property type="match status" value="1"/>
</dbReference>
<dbReference type="Pfam" id="PF13649">
    <property type="entry name" value="Methyltransf_25"/>
    <property type="match status" value="1"/>
</dbReference>
<keyword evidence="3" id="KW-1185">Reference proteome</keyword>
<organism evidence="2 3">
    <name type="scientific">Bimuria novae-zelandiae CBS 107.79</name>
    <dbReference type="NCBI Taxonomy" id="1447943"/>
    <lineage>
        <taxon>Eukaryota</taxon>
        <taxon>Fungi</taxon>
        <taxon>Dikarya</taxon>
        <taxon>Ascomycota</taxon>
        <taxon>Pezizomycotina</taxon>
        <taxon>Dothideomycetes</taxon>
        <taxon>Pleosporomycetidae</taxon>
        <taxon>Pleosporales</taxon>
        <taxon>Massarineae</taxon>
        <taxon>Didymosphaeriaceae</taxon>
        <taxon>Bimuria</taxon>
    </lineage>
</organism>
<proteinExistence type="predicted"/>
<sequence length="268" mass="29522">MTGRAKVNTYEATGGITTAKFAAHNLSLLKPIAPGAVVHDNAAGAGTVSRLILSKHQPDVTIHATDIDQPFLDVLADDAAANSWPISVSNQRSEATSFPDAFFDLHVANIGVIFWSGGGVDGVKEAYRTLKPGGTAVINCWAEITWLVPILMTHRKFRGDAAFKAPPINWEDGSQLRRVVLEAGFTEEKMRVERQDVEATVKEEEFSMWCERTWAFLGGIGGWQEEDGVRWREEVKFLEERVREAQGTSVVGGEVRMQAGQWVVIVEK</sequence>
<reference evidence="2" key="1">
    <citation type="journal article" date="2020" name="Stud. Mycol.">
        <title>101 Dothideomycetes genomes: a test case for predicting lifestyles and emergence of pathogens.</title>
        <authorList>
            <person name="Haridas S."/>
            <person name="Albert R."/>
            <person name="Binder M."/>
            <person name="Bloem J."/>
            <person name="Labutti K."/>
            <person name="Salamov A."/>
            <person name="Andreopoulos B."/>
            <person name="Baker S."/>
            <person name="Barry K."/>
            <person name="Bills G."/>
            <person name="Bluhm B."/>
            <person name="Cannon C."/>
            <person name="Castanera R."/>
            <person name="Culley D."/>
            <person name="Daum C."/>
            <person name="Ezra D."/>
            <person name="Gonzalez J."/>
            <person name="Henrissat B."/>
            <person name="Kuo A."/>
            <person name="Liang C."/>
            <person name="Lipzen A."/>
            <person name="Lutzoni F."/>
            <person name="Magnuson J."/>
            <person name="Mondo S."/>
            <person name="Nolan M."/>
            <person name="Ohm R."/>
            <person name="Pangilinan J."/>
            <person name="Park H.-J."/>
            <person name="Ramirez L."/>
            <person name="Alfaro M."/>
            <person name="Sun H."/>
            <person name="Tritt A."/>
            <person name="Yoshinaga Y."/>
            <person name="Zwiers L.-H."/>
            <person name="Turgeon B."/>
            <person name="Goodwin S."/>
            <person name="Spatafora J."/>
            <person name="Crous P."/>
            <person name="Grigoriev I."/>
        </authorList>
    </citation>
    <scope>NUCLEOTIDE SEQUENCE</scope>
    <source>
        <strain evidence="2">CBS 107.79</strain>
    </source>
</reference>
<accession>A0A6A5V1E9</accession>
<dbReference type="CDD" id="cd02440">
    <property type="entry name" value="AdoMet_MTases"/>
    <property type="match status" value="1"/>
</dbReference>
<gene>
    <name evidence="2" type="ORF">BU23DRAFT_472070</name>
</gene>
<evidence type="ECO:0000259" key="1">
    <source>
        <dbReference type="Pfam" id="PF13649"/>
    </source>
</evidence>
<evidence type="ECO:0000313" key="2">
    <source>
        <dbReference type="EMBL" id="KAF1971071.1"/>
    </source>
</evidence>
<dbReference type="OrthoDB" id="2013972at2759"/>
<dbReference type="InterPro" id="IPR041698">
    <property type="entry name" value="Methyltransf_25"/>
</dbReference>
<evidence type="ECO:0000313" key="3">
    <source>
        <dbReference type="Proteomes" id="UP000800036"/>
    </source>
</evidence>
<keyword evidence="2" id="KW-0489">Methyltransferase</keyword>
<keyword evidence="2" id="KW-0808">Transferase</keyword>